<name>A0A315WCA7_GAMAF</name>
<evidence type="ECO:0000313" key="1">
    <source>
        <dbReference type="EMBL" id="PWA29513.1"/>
    </source>
</evidence>
<comment type="caution">
    <text evidence="1">The sequence shown here is derived from an EMBL/GenBank/DDBJ whole genome shotgun (WGS) entry which is preliminary data.</text>
</comment>
<proteinExistence type="predicted"/>
<reference evidence="1 2" key="1">
    <citation type="journal article" date="2018" name="G3 (Bethesda)">
        <title>A High-Quality Reference Genome for the Invasive Mosquitofish Gambusia affinis Using a Chicago Library.</title>
        <authorList>
            <person name="Hoffberg S.L."/>
            <person name="Troendle N.J."/>
            <person name="Glenn T.C."/>
            <person name="Mahmud O."/>
            <person name="Louha S."/>
            <person name="Chalopin D."/>
            <person name="Bennetzen J.L."/>
            <person name="Mauricio R."/>
        </authorList>
    </citation>
    <scope>NUCLEOTIDE SEQUENCE [LARGE SCALE GENOMIC DNA]</scope>
    <source>
        <strain evidence="1">NE01/NJP1002.9</strain>
        <tissue evidence="1">Muscle</tissue>
    </source>
</reference>
<dbReference type="EMBL" id="NHOQ01000541">
    <property type="protein sequence ID" value="PWA29513.1"/>
    <property type="molecule type" value="Genomic_DNA"/>
</dbReference>
<dbReference type="AlphaFoldDB" id="A0A315WCA7"/>
<accession>A0A315WCA7</accession>
<keyword evidence="2" id="KW-1185">Reference proteome</keyword>
<organism evidence="1 2">
    <name type="scientific">Gambusia affinis</name>
    <name type="common">Western mosquitofish</name>
    <name type="synonym">Heterandria affinis</name>
    <dbReference type="NCBI Taxonomy" id="33528"/>
    <lineage>
        <taxon>Eukaryota</taxon>
        <taxon>Metazoa</taxon>
        <taxon>Chordata</taxon>
        <taxon>Craniata</taxon>
        <taxon>Vertebrata</taxon>
        <taxon>Euteleostomi</taxon>
        <taxon>Actinopterygii</taxon>
        <taxon>Neopterygii</taxon>
        <taxon>Teleostei</taxon>
        <taxon>Neoteleostei</taxon>
        <taxon>Acanthomorphata</taxon>
        <taxon>Ovalentaria</taxon>
        <taxon>Atherinomorphae</taxon>
        <taxon>Cyprinodontiformes</taxon>
        <taxon>Poeciliidae</taxon>
        <taxon>Poeciliinae</taxon>
        <taxon>Gambusia</taxon>
    </lineage>
</organism>
<dbReference type="Proteomes" id="UP000250572">
    <property type="component" value="Unassembled WGS sequence"/>
</dbReference>
<sequence length="241" mass="26874">MNYDYLPRSVKTLDGNLQLLDGRFYRNRRLSASRQEQCGSSSRPCWCHAGKPARKTNVDKLMEHVGDFGPFQKKMAALGSPPIGPHCVHSSSWAALRTTGPEQLLQECGWIEVKVREVTVAGSFSHCQAFAVNRSQSRNKGEEFEPALTLKALPSRSVMSLRGSPSNHLSTLDLCSSASCSLQPEVKVWARGEFYILARLFYPRLMCGSGTNLLQDVQEDFEAANKSWPIYTVADEREGIM</sequence>
<gene>
    <name evidence="1" type="ORF">CCH79_00007949</name>
</gene>
<protein>
    <submittedName>
        <fullName evidence="1">Uncharacterized protein</fullName>
    </submittedName>
</protein>
<evidence type="ECO:0000313" key="2">
    <source>
        <dbReference type="Proteomes" id="UP000250572"/>
    </source>
</evidence>